<protein>
    <submittedName>
        <fullName evidence="1">Homing endonuclease</fullName>
    </submittedName>
</protein>
<name>A0AAE9VZ29_9CAUD</name>
<proteinExistence type="predicted"/>
<organism evidence="1 2">
    <name type="scientific">Escherichia phage A73</name>
    <dbReference type="NCBI Taxonomy" id="3003819"/>
    <lineage>
        <taxon>Viruses</taxon>
        <taxon>Duplodnaviria</taxon>
        <taxon>Heunggongvirae</taxon>
        <taxon>Uroviricota</taxon>
        <taxon>Caudoviricetes</taxon>
        <taxon>Vequintavirinae</taxon>
        <taxon>Septuagintavirus</taxon>
        <taxon>Septuagintavirus A73</taxon>
    </lineage>
</organism>
<keyword evidence="2" id="KW-1185">Reference proteome</keyword>
<gene>
    <name evidence="1" type="ORF">A73_191</name>
</gene>
<keyword evidence="1" id="KW-0540">Nuclease</keyword>
<evidence type="ECO:0000313" key="1">
    <source>
        <dbReference type="EMBL" id="WBF77763.1"/>
    </source>
</evidence>
<dbReference type="GO" id="GO:0004519">
    <property type="term" value="F:endonuclease activity"/>
    <property type="evidence" value="ECO:0007669"/>
    <property type="project" value="UniProtKB-KW"/>
</dbReference>
<accession>A0AAE9VZ29</accession>
<keyword evidence="1" id="KW-0255">Endonuclease</keyword>
<sequence>MKMVDIKHKICIIPQTAWNNNLRSYLTQSQWDKIRKKSYAEHNWHCQICNGQGGNGRKHAVECHEEWTFENGEVKLVGLMCLCPPCHEFMHPGLAQKNGHLERAIRQFMKVNNITRDQAIDYLKEEFSLWRQRSKQEWSLNIDYLYEYMGQDFKFKRPVKEVKEDEDYGEAF</sequence>
<dbReference type="EMBL" id="OP778609">
    <property type="protein sequence ID" value="WBF77763.1"/>
    <property type="molecule type" value="Genomic_DNA"/>
</dbReference>
<dbReference type="Proteomes" id="UP001223579">
    <property type="component" value="Segment"/>
</dbReference>
<reference evidence="1 2" key="1">
    <citation type="submission" date="2022-11" db="EMBL/GenBank/DDBJ databases">
        <authorList>
            <person name="Cortes-Martin A."/>
            <person name="Buttimer C.T.H."/>
            <person name="Hill C."/>
        </authorList>
    </citation>
    <scope>NUCLEOTIDE SEQUENCE [LARGE SCALE GENOMIC DNA]</scope>
</reference>
<evidence type="ECO:0000313" key="2">
    <source>
        <dbReference type="Proteomes" id="UP001223579"/>
    </source>
</evidence>
<keyword evidence="1" id="KW-0378">Hydrolase</keyword>